<evidence type="ECO:0000256" key="1">
    <source>
        <dbReference type="ARBA" id="ARBA00022679"/>
    </source>
</evidence>
<keyword evidence="6" id="KW-1185">Reference proteome</keyword>
<evidence type="ECO:0000259" key="3">
    <source>
        <dbReference type="PROSITE" id="PS50290"/>
    </source>
</evidence>
<keyword evidence="2" id="KW-0418">Kinase</keyword>
<dbReference type="GO" id="GO:0005768">
    <property type="term" value="C:endosome"/>
    <property type="evidence" value="ECO:0007669"/>
    <property type="project" value="TreeGrafter"/>
</dbReference>
<evidence type="ECO:0000259" key="4">
    <source>
        <dbReference type="PROSITE" id="PS51545"/>
    </source>
</evidence>
<organism evidence="5 6">
    <name type="scientific">Acer negundo</name>
    <name type="common">Box elder</name>
    <dbReference type="NCBI Taxonomy" id="4023"/>
    <lineage>
        <taxon>Eukaryota</taxon>
        <taxon>Viridiplantae</taxon>
        <taxon>Streptophyta</taxon>
        <taxon>Embryophyta</taxon>
        <taxon>Tracheophyta</taxon>
        <taxon>Spermatophyta</taxon>
        <taxon>Magnoliopsida</taxon>
        <taxon>eudicotyledons</taxon>
        <taxon>Gunneridae</taxon>
        <taxon>Pentapetalae</taxon>
        <taxon>rosids</taxon>
        <taxon>malvids</taxon>
        <taxon>Sapindales</taxon>
        <taxon>Sapindaceae</taxon>
        <taxon>Hippocastanoideae</taxon>
        <taxon>Acereae</taxon>
        <taxon>Acer</taxon>
    </lineage>
</organism>
<evidence type="ECO:0000256" key="2">
    <source>
        <dbReference type="ARBA" id="ARBA00022777"/>
    </source>
</evidence>
<proteinExistence type="predicted"/>
<dbReference type="Pfam" id="PF00613">
    <property type="entry name" value="PI3Ka"/>
    <property type="match status" value="1"/>
</dbReference>
<dbReference type="PANTHER" id="PTHR10048:SF7">
    <property type="entry name" value="PHOSPHATIDYLINOSITOL 3-KINASE CATALYTIC SUBUNIT TYPE 3"/>
    <property type="match status" value="1"/>
</dbReference>
<dbReference type="InterPro" id="IPR015433">
    <property type="entry name" value="PI3/4_kinase"/>
</dbReference>
<name>A0AAD5P5X3_ACENE</name>
<dbReference type="InterPro" id="IPR001263">
    <property type="entry name" value="PI3K_accessory_dom"/>
</dbReference>
<dbReference type="PROSITE" id="PS51545">
    <property type="entry name" value="PIK_HELICAL"/>
    <property type="match status" value="1"/>
</dbReference>
<dbReference type="GO" id="GO:0000407">
    <property type="term" value="C:phagophore assembly site"/>
    <property type="evidence" value="ECO:0007669"/>
    <property type="project" value="TreeGrafter"/>
</dbReference>
<comment type="caution">
    <text evidence="5">The sequence shown here is derived from an EMBL/GenBank/DDBJ whole genome shotgun (WGS) entry which is preliminary data.</text>
</comment>
<dbReference type="GO" id="GO:0034271">
    <property type="term" value="C:phosphatidylinositol 3-kinase complex, class III, type I"/>
    <property type="evidence" value="ECO:0007669"/>
    <property type="project" value="TreeGrafter"/>
</dbReference>
<dbReference type="GO" id="GO:0016303">
    <property type="term" value="F:1-phosphatidylinositol-3-kinase activity"/>
    <property type="evidence" value="ECO:0007669"/>
    <property type="project" value="TreeGrafter"/>
</dbReference>
<dbReference type="Proteomes" id="UP001064489">
    <property type="component" value="Chromosome 9"/>
</dbReference>
<gene>
    <name evidence="5" type="ORF">LWI28_021265</name>
</gene>
<dbReference type="InterPro" id="IPR016024">
    <property type="entry name" value="ARM-type_fold"/>
</dbReference>
<dbReference type="SMART" id="SM00145">
    <property type="entry name" value="PI3Ka"/>
    <property type="match status" value="1"/>
</dbReference>
<dbReference type="InterPro" id="IPR018936">
    <property type="entry name" value="PI3/4_kinase_CS"/>
</dbReference>
<reference evidence="5" key="1">
    <citation type="journal article" date="2022" name="Plant J.">
        <title>Strategies of tolerance reflected in two North American maple genomes.</title>
        <authorList>
            <person name="McEvoy S.L."/>
            <person name="Sezen U.U."/>
            <person name="Trouern-Trend A."/>
            <person name="McMahon S.M."/>
            <person name="Schaberg P.G."/>
            <person name="Yang J."/>
            <person name="Wegrzyn J.L."/>
            <person name="Swenson N.G."/>
        </authorList>
    </citation>
    <scope>NUCLEOTIDE SEQUENCE</scope>
    <source>
        <strain evidence="5">91603</strain>
    </source>
</reference>
<evidence type="ECO:0000313" key="5">
    <source>
        <dbReference type="EMBL" id="KAI9201298.1"/>
    </source>
</evidence>
<dbReference type="Gene3D" id="1.25.40.70">
    <property type="entry name" value="Phosphatidylinositol 3-kinase, accessory domain (PIK)"/>
    <property type="match status" value="1"/>
</dbReference>
<evidence type="ECO:0000313" key="6">
    <source>
        <dbReference type="Proteomes" id="UP001064489"/>
    </source>
</evidence>
<sequence length="168" mass="19948">MSEKRALTKFLRSVEWSDVQEAKQALELMGQWEMIDVCDALDLLLPVFESEEVRAYAVRVLQRADDEELQCYLLQLVQALQFEHSDKSRLSQFLVERSSRNIELASFLRCWHLPNMGRMALNCGRVWCIRQNWLLSWDSKWWNCKMIFKKGDDIRQDQLVVQMVSLMD</sequence>
<dbReference type="GO" id="GO:0000045">
    <property type="term" value="P:autophagosome assembly"/>
    <property type="evidence" value="ECO:0007669"/>
    <property type="project" value="TreeGrafter"/>
</dbReference>
<dbReference type="GO" id="GO:0034272">
    <property type="term" value="C:phosphatidylinositol 3-kinase complex, class III, type II"/>
    <property type="evidence" value="ECO:0007669"/>
    <property type="project" value="TreeGrafter"/>
</dbReference>
<dbReference type="PANTHER" id="PTHR10048">
    <property type="entry name" value="PHOSPHATIDYLINOSITOL KINASE"/>
    <property type="match status" value="1"/>
</dbReference>
<feature type="domain" description="PIK helical" evidence="4">
    <location>
        <begin position="1"/>
        <end position="136"/>
    </location>
</feature>
<dbReference type="PROSITE" id="PS00915">
    <property type="entry name" value="PI3_4_KINASE_1"/>
    <property type="match status" value="1"/>
</dbReference>
<dbReference type="GO" id="GO:0005777">
    <property type="term" value="C:peroxisome"/>
    <property type="evidence" value="ECO:0007669"/>
    <property type="project" value="TreeGrafter"/>
</dbReference>
<reference evidence="5" key="2">
    <citation type="submission" date="2023-02" db="EMBL/GenBank/DDBJ databases">
        <authorList>
            <person name="Swenson N.G."/>
            <person name="Wegrzyn J.L."/>
            <person name="Mcevoy S.L."/>
        </authorList>
    </citation>
    <scope>NUCLEOTIDE SEQUENCE</scope>
    <source>
        <strain evidence="5">91603</strain>
        <tissue evidence="5">Leaf</tissue>
    </source>
</reference>
<dbReference type="EMBL" id="JAJSOW010000001">
    <property type="protein sequence ID" value="KAI9201298.1"/>
    <property type="molecule type" value="Genomic_DNA"/>
</dbReference>
<dbReference type="InterPro" id="IPR042236">
    <property type="entry name" value="PI3K_accessory_sf"/>
</dbReference>
<dbReference type="Gene3D" id="3.30.1010.10">
    <property type="entry name" value="Phosphatidylinositol 3-kinase Catalytic Subunit, Chain A, domain 4"/>
    <property type="match status" value="1"/>
</dbReference>
<dbReference type="PROSITE" id="PS50290">
    <property type="entry name" value="PI3_4_KINASE_3"/>
    <property type="match status" value="1"/>
</dbReference>
<protein>
    <recommendedName>
        <fullName evidence="7">PIK helical domain-containing protein</fullName>
    </recommendedName>
</protein>
<dbReference type="SUPFAM" id="SSF48371">
    <property type="entry name" value="ARM repeat"/>
    <property type="match status" value="1"/>
</dbReference>
<dbReference type="GO" id="GO:0048015">
    <property type="term" value="P:phosphatidylinositol-mediated signaling"/>
    <property type="evidence" value="ECO:0007669"/>
    <property type="project" value="TreeGrafter"/>
</dbReference>
<keyword evidence="1" id="KW-0808">Transferase</keyword>
<dbReference type="AlphaFoldDB" id="A0AAD5P5X3"/>
<dbReference type="InterPro" id="IPR000403">
    <property type="entry name" value="PI3/4_kinase_cat_dom"/>
</dbReference>
<dbReference type="GO" id="GO:0006897">
    <property type="term" value="P:endocytosis"/>
    <property type="evidence" value="ECO:0007669"/>
    <property type="project" value="TreeGrafter"/>
</dbReference>
<feature type="domain" description="PI3K/PI4K catalytic" evidence="3">
    <location>
        <begin position="111"/>
        <end position="168"/>
    </location>
</feature>
<accession>A0AAD5P5X3</accession>
<evidence type="ECO:0008006" key="7">
    <source>
        <dbReference type="Google" id="ProtNLM"/>
    </source>
</evidence>